<comment type="caution">
    <text evidence="1">The sequence shown here is derived from an EMBL/GenBank/DDBJ whole genome shotgun (WGS) entry which is preliminary data.</text>
</comment>
<keyword evidence="2" id="KW-1185">Reference proteome</keyword>
<sequence length="107" mass="12151">MVLRYAIAGAITGYQKHFSPRKGYCCAYRALHGGPSCSEFGRRVVLRYGVLRFFVLQVRRFARCSNAFAALQAKEHKGKEYSNFPWKACLKNKKVDEAGTCCCMFPL</sequence>
<dbReference type="SMART" id="SM01234">
    <property type="entry name" value="Haemolytic"/>
    <property type="match status" value="1"/>
</dbReference>
<reference evidence="2" key="1">
    <citation type="submission" date="2023-07" db="EMBL/GenBank/DDBJ databases">
        <title>Thauera sp. CAU 1555 isolated from sand of Yaerae Beach.</title>
        <authorList>
            <person name="Kim W."/>
        </authorList>
    </citation>
    <scope>NUCLEOTIDE SEQUENCE [LARGE SCALE GENOMIC DNA]</scope>
    <source>
        <strain evidence="2">CAU 1555</strain>
    </source>
</reference>
<dbReference type="Pfam" id="PF01809">
    <property type="entry name" value="YidD"/>
    <property type="match status" value="1"/>
</dbReference>
<gene>
    <name evidence="1" type="primary">yidD</name>
    <name evidence="1" type="ORF">IFO67_08375</name>
</gene>
<dbReference type="InterPro" id="IPR002696">
    <property type="entry name" value="Membr_insert_effic_factor_YidD"/>
</dbReference>
<organism evidence="1 2">
    <name type="scientific">Thauera sedimentorum</name>
    <dbReference type="NCBI Taxonomy" id="2767595"/>
    <lineage>
        <taxon>Bacteria</taxon>
        <taxon>Pseudomonadati</taxon>
        <taxon>Pseudomonadota</taxon>
        <taxon>Betaproteobacteria</taxon>
        <taxon>Rhodocyclales</taxon>
        <taxon>Zoogloeaceae</taxon>
        <taxon>Thauera</taxon>
    </lineage>
</organism>
<dbReference type="NCBIfam" id="TIGR00278">
    <property type="entry name" value="membrane protein insertion efficiency factor YidD"/>
    <property type="match status" value="1"/>
</dbReference>
<name>A0ABR9BBL5_9RHOO</name>
<accession>A0ABR9BBL5</accession>
<protein>
    <submittedName>
        <fullName evidence="1">Membrane protein insertion efficiency factor YidD</fullName>
    </submittedName>
</protein>
<dbReference type="RefSeq" id="WP_187717642.1">
    <property type="nucleotide sequence ID" value="NZ_JACTAH010000001.1"/>
</dbReference>
<proteinExistence type="predicted"/>
<evidence type="ECO:0000313" key="2">
    <source>
        <dbReference type="Proteomes" id="UP000603602"/>
    </source>
</evidence>
<dbReference type="EMBL" id="JACYTO010000001">
    <property type="protein sequence ID" value="MBD8502895.1"/>
    <property type="molecule type" value="Genomic_DNA"/>
</dbReference>
<dbReference type="Proteomes" id="UP000603602">
    <property type="component" value="Unassembled WGS sequence"/>
</dbReference>
<evidence type="ECO:0000313" key="1">
    <source>
        <dbReference type="EMBL" id="MBD8502895.1"/>
    </source>
</evidence>